<keyword evidence="1" id="KW-0472">Membrane</keyword>
<organism evidence="2 3">
    <name type="scientific">Mesorhizobium kowhaii</name>
    <dbReference type="NCBI Taxonomy" id="1300272"/>
    <lineage>
        <taxon>Bacteria</taxon>
        <taxon>Pseudomonadati</taxon>
        <taxon>Pseudomonadota</taxon>
        <taxon>Alphaproteobacteria</taxon>
        <taxon>Hyphomicrobiales</taxon>
        <taxon>Phyllobacteriaceae</taxon>
        <taxon>Mesorhizobium</taxon>
    </lineage>
</organism>
<reference evidence="3" key="1">
    <citation type="submission" date="2017-03" db="EMBL/GenBank/DDBJ databases">
        <authorList>
            <person name="Safronova V.I."/>
            <person name="Sazanova A.L."/>
            <person name="Chirak E.R."/>
        </authorList>
    </citation>
    <scope>NUCLEOTIDE SEQUENCE [LARGE SCALE GENOMIC DNA]</scope>
    <source>
        <strain evidence="3">Ach-343</strain>
    </source>
</reference>
<accession>A0A2W7BVV9</accession>
<keyword evidence="3" id="KW-1185">Reference proteome</keyword>
<protein>
    <submittedName>
        <fullName evidence="2">Uncharacterized protein</fullName>
    </submittedName>
</protein>
<sequence length="82" mass="9103">MTNRPAWVYIATAGLSLIVAVLAIVQAITLAWLSAFAVNEPRLASLNLRFWMFLIIGGASFVVCAVAVIRWVRQENEASRKR</sequence>
<name>A0A2W7BVV9_9HYPH</name>
<feature type="transmembrane region" description="Helical" evidence="1">
    <location>
        <begin position="7"/>
        <end position="38"/>
    </location>
</feature>
<keyword evidence="1" id="KW-1133">Transmembrane helix</keyword>
<feature type="transmembrane region" description="Helical" evidence="1">
    <location>
        <begin position="50"/>
        <end position="72"/>
    </location>
</feature>
<proteinExistence type="predicted"/>
<dbReference type="AlphaFoldDB" id="A0A2W7BVV9"/>
<comment type="caution">
    <text evidence="2">The sequence shown here is derived from an EMBL/GenBank/DDBJ whole genome shotgun (WGS) entry which is preliminary data.</text>
</comment>
<keyword evidence="1" id="KW-0812">Transmembrane</keyword>
<evidence type="ECO:0000256" key="1">
    <source>
        <dbReference type="SAM" id="Phobius"/>
    </source>
</evidence>
<dbReference type="Proteomes" id="UP000248616">
    <property type="component" value="Unassembled WGS sequence"/>
</dbReference>
<evidence type="ECO:0000313" key="3">
    <source>
        <dbReference type="Proteomes" id="UP000248616"/>
    </source>
</evidence>
<gene>
    <name evidence="2" type="ORF">B5V02_34365</name>
</gene>
<dbReference type="EMBL" id="MZXV01000076">
    <property type="protein sequence ID" value="PZV34171.1"/>
    <property type="molecule type" value="Genomic_DNA"/>
</dbReference>
<evidence type="ECO:0000313" key="2">
    <source>
        <dbReference type="EMBL" id="PZV34171.1"/>
    </source>
</evidence>